<organism evidence="1 2">
    <name type="scientific">Bradyrhizobium diversitatis</name>
    <dbReference type="NCBI Taxonomy" id="2755406"/>
    <lineage>
        <taxon>Bacteria</taxon>
        <taxon>Pseudomonadati</taxon>
        <taxon>Pseudomonadota</taxon>
        <taxon>Alphaproteobacteria</taxon>
        <taxon>Hyphomicrobiales</taxon>
        <taxon>Nitrobacteraceae</taxon>
        <taxon>Bradyrhizobium</taxon>
    </lineage>
</organism>
<evidence type="ECO:0000313" key="1">
    <source>
        <dbReference type="EMBL" id="MBH5387010.1"/>
    </source>
</evidence>
<evidence type="ECO:0000313" key="2">
    <source>
        <dbReference type="Proteomes" id="UP001194539"/>
    </source>
</evidence>
<dbReference type="EMBL" id="JACEGD010000010">
    <property type="protein sequence ID" value="MBH5387010.1"/>
    <property type="molecule type" value="Genomic_DNA"/>
</dbReference>
<accession>A0ABS0P170</accession>
<dbReference type="Proteomes" id="UP001194539">
    <property type="component" value="Unassembled WGS sequence"/>
</dbReference>
<sequence>MAELIDVPPAAFEPKPLFPTMEAAAAVVDEVRDWIKDQPTWAWRGHTHAKPDTDEAEEIRYVADFKLPAGIECPCPCCTPRHAKFGQGFIAWFPRTRCIRLMGQHCFKRLNPDSHAAAQDEYKARMKHNGLVAFLVNNLGNRDAFRRAIEAATPLALHLDELQDILGEKLYRTWKIRLWDHVQTGALGLPTFDRDGKPDHGFRVYATIAGSSLIDPTRKSFAPRLKTALNLLDFRIPEDINAANTEELGKCVAPFSRSEKIARETFAAMEAARQFVSPLTTATIREWAKQPGAPVQLDIRRSGDELFVGKSEENRSRVPLRPYINRGPSGLPRLVL</sequence>
<reference evidence="1 2" key="1">
    <citation type="submission" date="2020-07" db="EMBL/GenBank/DDBJ databases">
        <title>Bradyrhizobium diversity isolated from nodules of indigenous legumes of Western Australia.</title>
        <authorList>
            <person name="Klepa M.S."/>
        </authorList>
    </citation>
    <scope>NUCLEOTIDE SEQUENCE [LARGE SCALE GENOMIC DNA]</scope>
    <source>
        <strain evidence="1 2">CNPSo 4019</strain>
    </source>
</reference>
<protein>
    <submittedName>
        <fullName evidence="1">Uncharacterized protein</fullName>
    </submittedName>
</protein>
<keyword evidence="2" id="KW-1185">Reference proteome</keyword>
<proteinExistence type="predicted"/>
<dbReference type="RefSeq" id="WP_197966205.1">
    <property type="nucleotide sequence ID" value="NZ_JACEGD010000010.1"/>
</dbReference>
<comment type="caution">
    <text evidence="1">The sequence shown here is derived from an EMBL/GenBank/DDBJ whole genome shotgun (WGS) entry which is preliminary data.</text>
</comment>
<name>A0ABS0P170_9BRAD</name>
<gene>
    <name evidence="1" type="ORF">H1B27_12075</name>
</gene>